<evidence type="ECO:0000313" key="3">
    <source>
        <dbReference type="Proteomes" id="UP000469545"/>
    </source>
</evidence>
<dbReference type="RefSeq" id="WP_164137991.1">
    <property type="nucleotide sequence ID" value="NZ_JAAGMB010000001.1"/>
</dbReference>
<gene>
    <name evidence="2" type="ORF">G3I46_00145</name>
</gene>
<dbReference type="AlphaFoldDB" id="A0A6N9UEE8"/>
<protein>
    <submittedName>
        <fullName evidence="2">HU family DNA-binding protein</fullName>
    </submittedName>
</protein>
<comment type="caution">
    <text evidence="2">The sequence shown here is derived from an EMBL/GenBank/DDBJ whole genome shotgun (WGS) entry which is preliminary data.</text>
</comment>
<keyword evidence="3" id="KW-1185">Reference proteome</keyword>
<name>A0A6N9UEE8_9ACTN</name>
<dbReference type="InterPro" id="IPR010992">
    <property type="entry name" value="IHF-like_DNA-bd_dom_sf"/>
</dbReference>
<dbReference type="SUPFAM" id="SSF47729">
    <property type="entry name" value="IHF-like DNA-binding proteins"/>
    <property type="match status" value="1"/>
</dbReference>
<sequence>MDKKQLAEETINTAANGGNDAPLTSTDVERVFDLLFGTVEHPGSIAEALNRRENVSLGSFGSFRTDGGTATFRPGTALTEFLQNKTG</sequence>
<dbReference type="EMBL" id="JAAGMB010000001">
    <property type="protein sequence ID" value="NEB14949.1"/>
    <property type="molecule type" value="Genomic_DNA"/>
</dbReference>
<feature type="region of interest" description="Disordered" evidence="1">
    <location>
        <begin position="1"/>
        <end position="23"/>
    </location>
</feature>
<proteinExistence type="predicted"/>
<dbReference type="GO" id="GO:0003677">
    <property type="term" value="F:DNA binding"/>
    <property type="evidence" value="ECO:0007669"/>
    <property type="project" value="UniProtKB-KW"/>
</dbReference>
<keyword evidence="2" id="KW-0238">DNA-binding</keyword>
<feature type="compositionally biased region" description="Polar residues" evidence="1">
    <location>
        <begin position="10"/>
        <end position="23"/>
    </location>
</feature>
<dbReference type="Gene3D" id="4.10.520.10">
    <property type="entry name" value="IHF-like DNA-binding proteins"/>
    <property type="match status" value="1"/>
</dbReference>
<dbReference type="Proteomes" id="UP000469545">
    <property type="component" value="Unassembled WGS sequence"/>
</dbReference>
<reference evidence="2 3" key="1">
    <citation type="submission" date="2020-01" db="EMBL/GenBank/DDBJ databases">
        <title>Insect and environment-associated Actinomycetes.</title>
        <authorList>
            <person name="Currrie C."/>
            <person name="Chevrette M."/>
            <person name="Carlson C."/>
            <person name="Stubbendieck R."/>
            <person name="Wendt-Pienkowski E."/>
        </authorList>
    </citation>
    <scope>NUCLEOTIDE SEQUENCE [LARGE SCALE GENOMIC DNA]</scope>
    <source>
        <strain evidence="2 3">SID14172</strain>
    </source>
</reference>
<evidence type="ECO:0000313" key="2">
    <source>
        <dbReference type="EMBL" id="NEB14949.1"/>
    </source>
</evidence>
<accession>A0A6N9UEE8</accession>
<evidence type="ECO:0000256" key="1">
    <source>
        <dbReference type="SAM" id="MobiDB-lite"/>
    </source>
</evidence>
<organism evidence="2 3">
    <name type="scientific">Streptomyces coelicoflavus</name>
    <dbReference type="NCBI Taxonomy" id="285562"/>
    <lineage>
        <taxon>Bacteria</taxon>
        <taxon>Bacillati</taxon>
        <taxon>Actinomycetota</taxon>
        <taxon>Actinomycetes</taxon>
        <taxon>Kitasatosporales</taxon>
        <taxon>Streptomycetaceae</taxon>
        <taxon>Streptomyces</taxon>
    </lineage>
</organism>